<organism evidence="2 3">
    <name type="scientific">Lithospermum erythrorhizon</name>
    <name type="common">Purple gromwell</name>
    <name type="synonym">Lithospermum officinale var. erythrorhizon</name>
    <dbReference type="NCBI Taxonomy" id="34254"/>
    <lineage>
        <taxon>Eukaryota</taxon>
        <taxon>Viridiplantae</taxon>
        <taxon>Streptophyta</taxon>
        <taxon>Embryophyta</taxon>
        <taxon>Tracheophyta</taxon>
        <taxon>Spermatophyta</taxon>
        <taxon>Magnoliopsida</taxon>
        <taxon>eudicotyledons</taxon>
        <taxon>Gunneridae</taxon>
        <taxon>Pentapetalae</taxon>
        <taxon>asterids</taxon>
        <taxon>lamiids</taxon>
        <taxon>Boraginales</taxon>
        <taxon>Boraginaceae</taxon>
        <taxon>Boraginoideae</taxon>
        <taxon>Lithospermeae</taxon>
        <taxon>Lithospermum</taxon>
    </lineage>
</organism>
<feature type="compositionally biased region" description="Basic and acidic residues" evidence="1">
    <location>
        <begin position="24"/>
        <end position="37"/>
    </location>
</feature>
<dbReference type="EMBL" id="BAABME010009070">
    <property type="protein sequence ID" value="GAA0174420.1"/>
    <property type="molecule type" value="Genomic_DNA"/>
</dbReference>
<feature type="region of interest" description="Disordered" evidence="1">
    <location>
        <begin position="24"/>
        <end position="50"/>
    </location>
</feature>
<evidence type="ECO:0000313" key="3">
    <source>
        <dbReference type="Proteomes" id="UP001454036"/>
    </source>
</evidence>
<dbReference type="Proteomes" id="UP001454036">
    <property type="component" value="Unassembled WGS sequence"/>
</dbReference>
<sequence length="201" mass="22550">MENIVKGDKNSFAVEESHFADAKYYNKKEKSQQEEGPKAPLVPSLPQETTSVLQEAEEDLVEAFKGLSLPLTQPKKVVITPLKDFVTPKKGPKIEHGTMGPKAYYLLLKPGYDPIMDKVMGQLPPEKSYWRKSPPPTEQKTKQYPSHHITTEEEEPLPEDAIGAPLVLEEDVKITVDELKEVNLATDDVPRPTYINALMTP</sequence>
<reference evidence="2 3" key="1">
    <citation type="submission" date="2024-01" db="EMBL/GenBank/DDBJ databases">
        <title>The complete chloroplast genome sequence of Lithospermum erythrorhizon: insights into the phylogenetic relationship among Boraginaceae species and the maternal lineages of purple gromwells.</title>
        <authorList>
            <person name="Okada T."/>
            <person name="Watanabe K."/>
        </authorList>
    </citation>
    <scope>NUCLEOTIDE SEQUENCE [LARGE SCALE GENOMIC DNA]</scope>
</reference>
<evidence type="ECO:0000313" key="2">
    <source>
        <dbReference type="EMBL" id="GAA0174420.1"/>
    </source>
</evidence>
<gene>
    <name evidence="2" type="ORF">LIER_27813</name>
</gene>
<name>A0AAV3REY2_LITER</name>
<dbReference type="AlphaFoldDB" id="A0AAV3REY2"/>
<keyword evidence="3" id="KW-1185">Reference proteome</keyword>
<accession>A0AAV3REY2</accession>
<evidence type="ECO:0000256" key="1">
    <source>
        <dbReference type="SAM" id="MobiDB-lite"/>
    </source>
</evidence>
<proteinExistence type="predicted"/>
<feature type="region of interest" description="Disordered" evidence="1">
    <location>
        <begin position="128"/>
        <end position="159"/>
    </location>
</feature>
<protein>
    <submittedName>
        <fullName evidence="2">Uncharacterized protein</fullName>
    </submittedName>
</protein>
<comment type="caution">
    <text evidence="2">The sequence shown here is derived from an EMBL/GenBank/DDBJ whole genome shotgun (WGS) entry which is preliminary data.</text>
</comment>